<keyword evidence="1" id="KW-0472">Membrane</keyword>
<sequence length="37" mass="4105">MAKNHRKKFYCLNGVLHALVMVLGIGIIIVFKSFEGG</sequence>
<dbReference type="Proteomes" id="UP000003358">
    <property type="component" value="Unassembled WGS sequence"/>
</dbReference>
<evidence type="ECO:0000313" key="3">
    <source>
        <dbReference type="Proteomes" id="UP000003358"/>
    </source>
</evidence>
<keyword evidence="1" id="KW-0812">Transmembrane</keyword>
<reference evidence="2 3" key="1">
    <citation type="journal article" date="2013" name="Pathog. Dis.">
        <title>Genome sequences of 65 Helicobacter pylori strains isolated from asymptomatic individuals and patients with gastric cancer, peptic ulcer disease, or gastritis.</title>
        <authorList>
            <person name="Blanchard T.G."/>
            <person name="Czinn S.J."/>
            <person name="Correa P."/>
            <person name="Nakazawa T."/>
            <person name="Keelan M."/>
            <person name="Morningstar L."/>
            <person name="Santana-Cruz I."/>
            <person name="Maroo A."/>
            <person name="McCracken C."/>
            <person name="Shefchek K."/>
            <person name="Daugherty S."/>
            <person name="Song Y."/>
            <person name="Fraser C.M."/>
            <person name="Fricke W.F."/>
        </authorList>
    </citation>
    <scope>NUCLEOTIDE SEQUENCE [LARGE SCALE GENOMIC DNA]</scope>
    <source>
        <strain evidence="2 3">NQ4200</strain>
    </source>
</reference>
<dbReference type="EMBL" id="AKNS01000003">
    <property type="protein sequence ID" value="EJB30041.1"/>
    <property type="molecule type" value="Genomic_DNA"/>
</dbReference>
<proteinExistence type="predicted"/>
<name>I9Q635_HELPX</name>
<feature type="transmembrane region" description="Helical" evidence="1">
    <location>
        <begin position="12"/>
        <end position="31"/>
    </location>
</feature>
<organism evidence="2 3">
    <name type="scientific">Helicobacter pylori NQ4200</name>
    <dbReference type="NCBI Taxonomy" id="992024"/>
    <lineage>
        <taxon>Bacteria</taxon>
        <taxon>Pseudomonadati</taxon>
        <taxon>Campylobacterota</taxon>
        <taxon>Epsilonproteobacteria</taxon>
        <taxon>Campylobacterales</taxon>
        <taxon>Helicobacteraceae</taxon>
        <taxon>Helicobacter</taxon>
    </lineage>
</organism>
<comment type="caution">
    <text evidence="2">The sequence shown here is derived from an EMBL/GenBank/DDBJ whole genome shotgun (WGS) entry which is preliminary data.</text>
</comment>
<keyword evidence="1" id="KW-1133">Transmembrane helix</keyword>
<accession>I9Q635</accession>
<gene>
    <name evidence="2" type="ORF">HPNQ4200_0354</name>
</gene>
<evidence type="ECO:0000313" key="2">
    <source>
        <dbReference type="EMBL" id="EJB30041.1"/>
    </source>
</evidence>
<evidence type="ECO:0000256" key="1">
    <source>
        <dbReference type="SAM" id="Phobius"/>
    </source>
</evidence>
<dbReference type="PATRIC" id="fig|992024.3.peg.341"/>
<dbReference type="AlphaFoldDB" id="I9Q635"/>
<protein>
    <submittedName>
        <fullName evidence="2">Putative membrane protein</fullName>
    </submittedName>
</protein>